<sequence length="105" mass="12248">MKLNGWMRLGAVASVVWSPIGFLWGNSIGIHQGDPAIALLRACHEGPQVWEICEAQFTRDYTQQIQFHWWFGVVMMALPIIFTWLFSWIAIKVFRWVQIGFKEHT</sequence>
<accession>A0A432M4F5</accession>
<protein>
    <recommendedName>
        <fullName evidence="4">DUF2062 domain-containing protein</fullName>
    </recommendedName>
</protein>
<dbReference type="EMBL" id="RYYV01000010">
    <property type="protein sequence ID" value="RUL74078.1"/>
    <property type="molecule type" value="Genomic_DNA"/>
</dbReference>
<name>A0A432M4F5_9GAMM</name>
<keyword evidence="3" id="KW-1185">Reference proteome</keyword>
<dbReference type="Proteomes" id="UP000274358">
    <property type="component" value="Unassembled WGS sequence"/>
</dbReference>
<feature type="transmembrane region" description="Helical" evidence="1">
    <location>
        <begin position="67"/>
        <end position="91"/>
    </location>
</feature>
<dbReference type="AlphaFoldDB" id="A0A432M4F5"/>
<keyword evidence="1" id="KW-0812">Transmembrane</keyword>
<evidence type="ECO:0000256" key="1">
    <source>
        <dbReference type="SAM" id="Phobius"/>
    </source>
</evidence>
<organism evidence="2 3">
    <name type="scientific">Dyella choica</name>
    <dbReference type="NCBI Taxonomy" id="1927959"/>
    <lineage>
        <taxon>Bacteria</taxon>
        <taxon>Pseudomonadati</taxon>
        <taxon>Pseudomonadota</taxon>
        <taxon>Gammaproteobacteria</taxon>
        <taxon>Lysobacterales</taxon>
        <taxon>Rhodanobacteraceae</taxon>
        <taxon>Dyella</taxon>
    </lineage>
</organism>
<keyword evidence="1" id="KW-1133">Transmembrane helix</keyword>
<evidence type="ECO:0000313" key="3">
    <source>
        <dbReference type="Proteomes" id="UP000274358"/>
    </source>
</evidence>
<evidence type="ECO:0000313" key="2">
    <source>
        <dbReference type="EMBL" id="RUL74078.1"/>
    </source>
</evidence>
<proteinExistence type="predicted"/>
<evidence type="ECO:0008006" key="4">
    <source>
        <dbReference type="Google" id="ProtNLM"/>
    </source>
</evidence>
<keyword evidence="1" id="KW-0472">Membrane</keyword>
<comment type="caution">
    <text evidence="2">The sequence shown here is derived from an EMBL/GenBank/DDBJ whole genome shotgun (WGS) entry which is preliminary data.</text>
</comment>
<gene>
    <name evidence="2" type="ORF">EKH80_14715</name>
</gene>
<reference evidence="2 3" key="1">
    <citation type="submission" date="2018-12" db="EMBL/GenBank/DDBJ databases">
        <title>Dyella dinghuensis sp. nov. DHOA06 and Dyella choica sp. nov. 4M-K27, isolated from forest soil.</title>
        <authorList>
            <person name="Qiu L.-H."/>
            <person name="Gao Z.-H."/>
        </authorList>
    </citation>
    <scope>NUCLEOTIDE SEQUENCE [LARGE SCALE GENOMIC DNA]</scope>
    <source>
        <strain evidence="2 3">4M-K27</strain>
    </source>
</reference>
<dbReference type="RefSeq" id="WP_126685524.1">
    <property type="nucleotide sequence ID" value="NZ_RYYV01000010.1"/>
</dbReference>